<protein>
    <submittedName>
        <fullName evidence="6">Hemolysin secretion protein D</fullName>
    </submittedName>
</protein>
<dbReference type="Gene3D" id="2.40.50.100">
    <property type="match status" value="1"/>
</dbReference>
<dbReference type="InterPro" id="IPR050739">
    <property type="entry name" value="MFP"/>
</dbReference>
<feature type="domain" description="CusB-like beta-barrel" evidence="5">
    <location>
        <begin position="285"/>
        <end position="328"/>
    </location>
</feature>
<evidence type="ECO:0000259" key="5">
    <source>
        <dbReference type="Pfam" id="PF25954"/>
    </source>
</evidence>
<dbReference type="InterPro" id="IPR058625">
    <property type="entry name" value="MdtA-like_BSH"/>
</dbReference>
<keyword evidence="7" id="KW-1185">Reference proteome</keyword>
<keyword evidence="3" id="KW-0472">Membrane</keyword>
<evidence type="ECO:0000313" key="6">
    <source>
        <dbReference type="EMBL" id="AOO83043.1"/>
    </source>
</evidence>
<dbReference type="Pfam" id="PF25954">
    <property type="entry name" value="Beta-barrel_RND_2"/>
    <property type="match status" value="1"/>
</dbReference>
<proteinExistence type="predicted"/>
<dbReference type="Pfam" id="PF25917">
    <property type="entry name" value="BSH_RND"/>
    <property type="match status" value="1"/>
</dbReference>
<dbReference type="EMBL" id="CP017147">
    <property type="protein sequence ID" value="AOO83043.1"/>
    <property type="molecule type" value="Genomic_DNA"/>
</dbReference>
<dbReference type="Gene3D" id="2.40.30.170">
    <property type="match status" value="1"/>
</dbReference>
<dbReference type="InterPro" id="IPR058792">
    <property type="entry name" value="Beta-barrel_RND_2"/>
</dbReference>
<accession>A0A1D7U6P2</accession>
<reference evidence="6 7" key="1">
    <citation type="journal article" date="2015" name="Antonie Van Leeuwenhoek">
        <title>Bosea vaviloviae sp. nov., a new species of slow-growing rhizobia isolated from nodules of the relict species Vavilovia formosa (Stev.) Fed.</title>
        <authorList>
            <person name="Safronova V.I."/>
            <person name="Kuznetsova I.G."/>
            <person name="Sazanova A.L."/>
            <person name="Kimeklis A.K."/>
            <person name="Belimov A.A."/>
            <person name="Andronov E.E."/>
            <person name="Pinaev A.G."/>
            <person name="Chizhevskaya E.P."/>
            <person name="Pukhaev A.R."/>
            <person name="Popov K.P."/>
            <person name="Willems A."/>
            <person name="Tikhonovich I.A."/>
        </authorList>
    </citation>
    <scope>NUCLEOTIDE SEQUENCE [LARGE SCALE GENOMIC DNA]</scope>
    <source>
        <strain evidence="6 7">Vaf18</strain>
    </source>
</reference>
<dbReference type="OrthoDB" id="9811754at2"/>
<evidence type="ECO:0000256" key="3">
    <source>
        <dbReference type="SAM" id="Phobius"/>
    </source>
</evidence>
<organism evidence="6 7">
    <name type="scientific">Bosea vaviloviae</name>
    <dbReference type="NCBI Taxonomy" id="1526658"/>
    <lineage>
        <taxon>Bacteria</taxon>
        <taxon>Pseudomonadati</taxon>
        <taxon>Pseudomonadota</taxon>
        <taxon>Alphaproteobacteria</taxon>
        <taxon>Hyphomicrobiales</taxon>
        <taxon>Boseaceae</taxon>
        <taxon>Bosea</taxon>
    </lineage>
</organism>
<dbReference type="Proteomes" id="UP000094969">
    <property type="component" value="Chromosome"/>
</dbReference>
<gene>
    <name evidence="6" type="ORF">BHK69_23690</name>
</gene>
<feature type="transmembrane region" description="Helical" evidence="3">
    <location>
        <begin position="56"/>
        <end position="73"/>
    </location>
</feature>
<keyword evidence="3" id="KW-0812">Transmembrane</keyword>
<dbReference type="STRING" id="1526658.BHK69_23690"/>
<feature type="domain" description="Multidrug resistance protein MdtA-like barrel-sandwich hybrid" evidence="4">
    <location>
        <begin position="98"/>
        <end position="280"/>
    </location>
</feature>
<comment type="subcellular location">
    <subcellularLocation>
        <location evidence="1">Cell envelope</location>
    </subcellularLocation>
</comment>
<dbReference type="RefSeq" id="WP_069692245.1">
    <property type="nucleotide sequence ID" value="NZ_CP017147.1"/>
</dbReference>
<name>A0A1D7U6P2_9HYPH</name>
<keyword evidence="3" id="KW-1133">Transmembrane helix</keyword>
<evidence type="ECO:0000256" key="2">
    <source>
        <dbReference type="SAM" id="MobiDB-lite"/>
    </source>
</evidence>
<dbReference type="SUPFAM" id="SSF111369">
    <property type="entry name" value="HlyD-like secretion proteins"/>
    <property type="match status" value="1"/>
</dbReference>
<dbReference type="PRINTS" id="PR01490">
    <property type="entry name" value="RTXTOXIND"/>
</dbReference>
<dbReference type="PANTHER" id="PTHR30386:SF19">
    <property type="entry name" value="MULTIDRUG EXPORT PROTEIN EMRA-RELATED"/>
    <property type="match status" value="1"/>
</dbReference>
<dbReference type="GO" id="GO:0055085">
    <property type="term" value="P:transmembrane transport"/>
    <property type="evidence" value="ECO:0007669"/>
    <property type="project" value="InterPro"/>
</dbReference>
<evidence type="ECO:0000256" key="1">
    <source>
        <dbReference type="ARBA" id="ARBA00004196"/>
    </source>
</evidence>
<evidence type="ECO:0000313" key="7">
    <source>
        <dbReference type="Proteomes" id="UP000094969"/>
    </source>
</evidence>
<feature type="region of interest" description="Disordered" evidence="2">
    <location>
        <begin position="1"/>
        <end position="44"/>
    </location>
</feature>
<dbReference type="GO" id="GO:0030313">
    <property type="term" value="C:cell envelope"/>
    <property type="evidence" value="ECO:0007669"/>
    <property type="project" value="UniProtKB-SubCell"/>
</dbReference>
<feature type="compositionally biased region" description="Polar residues" evidence="2">
    <location>
        <begin position="1"/>
        <end position="18"/>
    </location>
</feature>
<dbReference type="PANTHER" id="PTHR30386">
    <property type="entry name" value="MEMBRANE FUSION SUBUNIT OF EMRAB-TOLC MULTIDRUG EFFLUX PUMP"/>
    <property type="match status" value="1"/>
</dbReference>
<sequence>MKSESQANDEPTPASNVTEIRRAASKLAPSAEATPQAEAPASKGVAAKRAGARRRALFALLPVALVVGGYFYVVGGQVMSTENAYVQADIVGLSTDFAGIVSDIGVRDNQVVKAGDVLFTLDDQQFRLALDRADAQIGIVKNDIAALQASYKGVQSQIVQAKIDIDFYTVAFKRQQDLATKSYASQAIFDQAKHDLDGAVQKLALLQTQLAGIGANLNGDPEAPATEHPRYKDAVAARGEAARQLAHTVVRAPMDGIVTNVPSLQKGQYLAAATNAFSLVSTDHVWIQASPKETELTWVRPGQKVTVAVDSYPGQDWTGVVDSISPASAASFSLLPAQNTSGNWVKVVQRIAMRVRIETPADKPQLRAGMSVVLDIDTGHARGLPSFASWPSGKSWPFGKSEPRHG</sequence>
<evidence type="ECO:0000259" key="4">
    <source>
        <dbReference type="Pfam" id="PF25917"/>
    </source>
</evidence>
<dbReference type="AlphaFoldDB" id="A0A1D7U6P2"/>
<dbReference type="KEGG" id="bvv:BHK69_23690"/>